<gene>
    <name evidence="3" type="ordered locus">Acid_1599</name>
</gene>
<dbReference type="SMART" id="SM00245">
    <property type="entry name" value="TSPc"/>
    <property type="match status" value="1"/>
</dbReference>
<reference evidence="3" key="1">
    <citation type="submission" date="2006-10" db="EMBL/GenBank/DDBJ databases">
        <title>Complete sequence of Solibacter usitatus Ellin6076.</title>
        <authorList>
            <consortium name="US DOE Joint Genome Institute"/>
            <person name="Copeland A."/>
            <person name="Lucas S."/>
            <person name="Lapidus A."/>
            <person name="Barry K."/>
            <person name="Detter J.C."/>
            <person name="Glavina del Rio T."/>
            <person name="Hammon N."/>
            <person name="Israni S."/>
            <person name="Dalin E."/>
            <person name="Tice H."/>
            <person name="Pitluck S."/>
            <person name="Thompson L.S."/>
            <person name="Brettin T."/>
            <person name="Bruce D."/>
            <person name="Han C."/>
            <person name="Tapia R."/>
            <person name="Gilna P."/>
            <person name="Schmutz J."/>
            <person name="Larimer F."/>
            <person name="Land M."/>
            <person name="Hauser L."/>
            <person name="Kyrpides N."/>
            <person name="Mikhailova N."/>
            <person name="Janssen P.H."/>
            <person name="Kuske C.R."/>
            <person name="Richardson P."/>
        </authorList>
    </citation>
    <scope>NUCLEOTIDE SEQUENCE</scope>
    <source>
        <strain evidence="3">Ellin6076</strain>
    </source>
</reference>
<dbReference type="Pfam" id="PF03572">
    <property type="entry name" value="Peptidase_S41"/>
    <property type="match status" value="1"/>
</dbReference>
<feature type="signal peptide" evidence="1">
    <location>
        <begin position="1"/>
        <end position="21"/>
    </location>
</feature>
<dbReference type="GO" id="GO:0030288">
    <property type="term" value="C:outer membrane-bounded periplasmic space"/>
    <property type="evidence" value="ECO:0007669"/>
    <property type="project" value="TreeGrafter"/>
</dbReference>
<dbReference type="EMBL" id="CP000473">
    <property type="protein sequence ID" value="ABJ82590.1"/>
    <property type="molecule type" value="Genomic_DNA"/>
</dbReference>
<organism evidence="3">
    <name type="scientific">Solibacter usitatus (strain Ellin6076)</name>
    <dbReference type="NCBI Taxonomy" id="234267"/>
    <lineage>
        <taxon>Bacteria</taxon>
        <taxon>Pseudomonadati</taxon>
        <taxon>Acidobacteriota</taxon>
        <taxon>Terriglobia</taxon>
        <taxon>Bryobacterales</taxon>
        <taxon>Solibacteraceae</taxon>
        <taxon>Candidatus Solibacter</taxon>
    </lineage>
</organism>
<dbReference type="AlphaFoldDB" id="Q028G2"/>
<dbReference type="Gene3D" id="2.60.120.260">
    <property type="entry name" value="Galactose-binding domain-like"/>
    <property type="match status" value="1"/>
</dbReference>
<accession>Q028G2</accession>
<dbReference type="GO" id="GO:0007165">
    <property type="term" value="P:signal transduction"/>
    <property type="evidence" value="ECO:0007669"/>
    <property type="project" value="TreeGrafter"/>
</dbReference>
<dbReference type="GO" id="GO:0004175">
    <property type="term" value="F:endopeptidase activity"/>
    <property type="evidence" value="ECO:0007669"/>
    <property type="project" value="TreeGrafter"/>
</dbReference>
<evidence type="ECO:0000259" key="2">
    <source>
        <dbReference type="SMART" id="SM00245"/>
    </source>
</evidence>
<dbReference type="Gene3D" id="3.30.750.44">
    <property type="match status" value="1"/>
</dbReference>
<dbReference type="HOGENOM" id="CLU_022422_0_0_0"/>
<evidence type="ECO:0000256" key="1">
    <source>
        <dbReference type="SAM" id="SignalP"/>
    </source>
</evidence>
<keyword evidence="1" id="KW-0732">Signal</keyword>
<dbReference type="InterPro" id="IPR036034">
    <property type="entry name" value="PDZ_sf"/>
</dbReference>
<dbReference type="CDD" id="cd07562">
    <property type="entry name" value="Peptidase_S41_TRI"/>
    <property type="match status" value="1"/>
</dbReference>
<evidence type="ECO:0000313" key="3">
    <source>
        <dbReference type="EMBL" id="ABJ82590.1"/>
    </source>
</evidence>
<dbReference type="InParanoid" id="Q028G2"/>
<dbReference type="GO" id="GO:0006508">
    <property type="term" value="P:proteolysis"/>
    <property type="evidence" value="ECO:0007669"/>
    <property type="project" value="InterPro"/>
</dbReference>
<dbReference type="STRING" id="234267.Acid_1599"/>
<proteinExistence type="predicted"/>
<dbReference type="KEGG" id="sus:Acid_1599"/>
<dbReference type="InterPro" id="IPR029045">
    <property type="entry name" value="ClpP/crotonase-like_dom_sf"/>
</dbReference>
<feature type="chain" id="PRO_5004163757" evidence="1">
    <location>
        <begin position="22"/>
        <end position="737"/>
    </location>
</feature>
<dbReference type="Gene3D" id="3.90.226.10">
    <property type="entry name" value="2-enoyl-CoA Hydratase, Chain A, domain 1"/>
    <property type="match status" value="1"/>
</dbReference>
<dbReference type="eggNOG" id="COG0793">
    <property type="taxonomic scope" value="Bacteria"/>
</dbReference>
<dbReference type="GO" id="GO:0008236">
    <property type="term" value="F:serine-type peptidase activity"/>
    <property type="evidence" value="ECO:0007669"/>
    <property type="project" value="InterPro"/>
</dbReference>
<dbReference type="PANTHER" id="PTHR32060:SF30">
    <property type="entry name" value="CARBOXY-TERMINAL PROCESSING PROTEASE CTPA"/>
    <property type="match status" value="1"/>
</dbReference>
<dbReference type="Gene3D" id="2.30.42.10">
    <property type="match status" value="1"/>
</dbReference>
<sequence length="737" mass="80764" precursor="true">MSRFLLALVLAALCRAQNTPALERVLNFEAGPTGDAPTGWGLNNASVSLDNDVVHGGKWAVRIERSPGAGGDFGGISKMIPVDFAGHAIEMRGFLRCQDVTEHMGMWLRLDGEGNSPLGFDSIQRLLVKGTTEWKEYAIKVPASNEGRRLYFGVFVAGSGKVWADDLQLLVDGKPVWEAPKMELPKTVIDSDHEFDGGSRISVSSLSELQIDNLAMLGKVWGFVKYHHPLITSGQRHWDYELFRIVPAILAVPDRAAANAAINKWAAGVGEIAPCTRCARLEQESLQLRPELAWIDDKARLGDNLAATLRKIYANRPVAGTQFYLTKTPGVGNPSFQHELPYAGMRFPDSGFQMLALFRYWNIIEYWFPNRDIIGENWDDVLKQTLPKIVLAKDRDTYQLEMMALIARIHDSHANLWSSLALRPPVGACQLPVNLRFVENQAVVTGYSAEAMENTSGLKVGDVIADLDGVPVAKLVQTWTPYYAASNEPTRLRDIARSMTRGECGAAKLRVFRGTQEVTLQSDRVPLGSLKFSSSHDRPGETYQRLSSEVAYIKMSSIKNVDIPRYIDSAAGTKGLIIDIRNYPSDFVVFTLGQLLVTEKTEFVRFTSGDLANPGAFHWGPPLALNPQKPHYAGKVVILVDEVSQSNAEYTTMAFRSATGATVIGSTTAGADGNVSQIPLPGGLSTMISGIGVFYPDKRPTQRVGIVPDIEVKPTIAGILAGRDELLEAAIAEILKK</sequence>
<protein>
    <submittedName>
        <fullName evidence="3">Peptidase S41</fullName>
    </submittedName>
</protein>
<dbReference type="SUPFAM" id="SSF52096">
    <property type="entry name" value="ClpP/crotonase"/>
    <property type="match status" value="1"/>
</dbReference>
<feature type="domain" description="Tail specific protease" evidence="2">
    <location>
        <begin position="513"/>
        <end position="713"/>
    </location>
</feature>
<dbReference type="PANTHER" id="PTHR32060">
    <property type="entry name" value="TAIL-SPECIFIC PROTEASE"/>
    <property type="match status" value="1"/>
</dbReference>
<name>Q028G2_SOLUE</name>
<dbReference type="InterPro" id="IPR005151">
    <property type="entry name" value="Tail-specific_protease"/>
</dbReference>
<dbReference type="OrthoDB" id="5379939at2"/>